<evidence type="ECO:0008006" key="4">
    <source>
        <dbReference type="Google" id="ProtNLM"/>
    </source>
</evidence>
<reference evidence="2" key="1">
    <citation type="submission" date="2023-03" db="EMBL/GenBank/DDBJ databases">
        <title>Emydomyces testavorans Genome Sequence.</title>
        <authorList>
            <person name="Hoyer L."/>
        </authorList>
    </citation>
    <scope>NUCLEOTIDE SEQUENCE</scope>
    <source>
        <strain evidence="2">16-2883</strain>
    </source>
</reference>
<dbReference type="Gene3D" id="3.40.50.150">
    <property type="entry name" value="Vaccinia Virus protein VP39"/>
    <property type="match status" value="1"/>
</dbReference>
<proteinExistence type="predicted"/>
<dbReference type="Proteomes" id="UP001219355">
    <property type="component" value="Chromosome 4"/>
</dbReference>
<name>A0AAF0ILD8_9EURO</name>
<feature type="region of interest" description="Disordered" evidence="1">
    <location>
        <begin position="1"/>
        <end position="38"/>
    </location>
</feature>
<dbReference type="SUPFAM" id="SSF53335">
    <property type="entry name" value="S-adenosyl-L-methionine-dependent methyltransferases"/>
    <property type="match status" value="1"/>
</dbReference>
<dbReference type="PANTHER" id="PTHR43591:SF102">
    <property type="entry name" value="S-ADENOSYL-L-METHIONINE-DEPENDENT METHYLTRANSFERASE"/>
    <property type="match status" value="1"/>
</dbReference>
<dbReference type="Pfam" id="PF13489">
    <property type="entry name" value="Methyltransf_23"/>
    <property type="match status" value="1"/>
</dbReference>
<dbReference type="EMBL" id="CP120630">
    <property type="protein sequence ID" value="WEW60687.1"/>
    <property type="molecule type" value="Genomic_DNA"/>
</dbReference>
<organism evidence="2 3">
    <name type="scientific">Emydomyces testavorans</name>
    <dbReference type="NCBI Taxonomy" id="2070801"/>
    <lineage>
        <taxon>Eukaryota</taxon>
        <taxon>Fungi</taxon>
        <taxon>Dikarya</taxon>
        <taxon>Ascomycota</taxon>
        <taxon>Pezizomycotina</taxon>
        <taxon>Eurotiomycetes</taxon>
        <taxon>Eurotiomycetidae</taxon>
        <taxon>Onygenales</taxon>
        <taxon>Nannizziopsiaceae</taxon>
        <taxon>Emydomyces</taxon>
    </lineage>
</organism>
<evidence type="ECO:0000313" key="3">
    <source>
        <dbReference type="Proteomes" id="UP001219355"/>
    </source>
</evidence>
<gene>
    <name evidence="2" type="ORF">PRK78_006174</name>
</gene>
<accession>A0AAF0ILD8</accession>
<evidence type="ECO:0000256" key="1">
    <source>
        <dbReference type="SAM" id="MobiDB-lite"/>
    </source>
</evidence>
<dbReference type="GO" id="GO:0008168">
    <property type="term" value="F:methyltransferase activity"/>
    <property type="evidence" value="ECO:0007669"/>
    <property type="project" value="TreeGrafter"/>
</dbReference>
<keyword evidence="3" id="KW-1185">Reference proteome</keyword>
<sequence length="295" mass="32997">MASQPVANSAGGIIQGDGYIEPDTDNLPIDEGYEDDDKSTFTASITSSVLAYRQENGRTYHAYKEGSYLLPNDDQENDRLDMQHAVFLRSIKGKLGLAPISKNVQNVLDVGTGTGIWALDFADEFPSAEVIGTDLSPIQPSLNLKPGGYIEIQDTQFPFDCDDGTVKPECAMSRWADLIVRACKALGRPIDIAKDHKRRMEDAGFVDVVEVIHKWPQNHWPKDREMKEIGRWTMMNTLEALQALSMAPLTRGLGWSPEEVEALLVEVRKDVKDKSLHAYWPITFVYGRKPEKAKD</sequence>
<protein>
    <recommendedName>
        <fullName evidence="4">Methyltransferase</fullName>
    </recommendedName>
</protein>
<dbReference type="PANTHER" id="PTHR43591">
    <property type="entry name" value="METHYLTRANSFERASE"/>
    <property type="match status" value="1"/>
</dbReference>
<dbReference type="AlphaFoldDB" id="A0AAF0ILD8"/>
<dbReference type="InterPro" id="IPR029063">
    <property type="entry name" value="SAM-dependent_MTases_sf"/>
</dbReference>
<dbReference type="CDD" id="cd02440">
    <property type="entry name" value="AdoMet_MTases"/>
    <property type="match status" value="1"/>
</dbReference>
<evidence type="ECO:0000313" key="2">
    <source>
        <dbReference type="EMBL" id="WEW60687.1"/>
    </source>
</evidence>